<sequence length="316" mass="34671">MKYTREVKTGILAIIAIAILIFGYSFLKGKNLLDSSRNFHAIYADVEGLSPSSAVTINGLKVGQITSIDFLDKTGLLLVTFTVDSDFQFSKNSLAQIYGGGLIGGKSLAIVPDYENKLMAKSGDTLPSDIEEGIMELVNERLTPLQVKVERVIVSADSLLTSFNQVLNPETRNNLQSTFNDLAETVRSFKGTANSLNNIVEGNSAKLDRTFTNLDEMSGNFNKFSDTLAQVDLSGMSRDLEKIIADFEQVSNNLSSGKGTAGKLLTDDKVYDNLDRATKQMEQLLQDIKLNPKRYVHFSVFGKSPGSYQPPKDSLK</sequence>
<dbReference type="Pfam" id="PF02470">
    <property type="entry name" value="MlaD"/>
    <property type="match status" value="1"/>
</dbReference>
<dbReference type="Proteomes" id="UP001179363">
    <property type="component" value="Unassembled WGS sequence"/>
</dbReference>
<dbReference type="RefSeq" id="WP_236133767.1">
    <property type="nucleotide sequence ID" value="NZ_JAKGTH010000008.1"/>
</dbReference>
<keyword evidence="1" id="KW-1133">Transmembrane helix</keyword>
<keyword evidence="1" id="KW-0472">Membrane</keyword>
<reference evidence="3" key="1">
    <citation type="submission" date="2022-01" db="EMBL/GenBank/DDBJ databases">
        <title>Gillisia lutea sp. nov., isolated from marine plastic residues from the Malvarosa beach (Valencia, Spain).</title>
        <authorList>
            <person name="Vidal-Verdu A."/>
            <person name="Molina-Menor E."/>
            <person name="Satari L."/>
            <person name="Pascual J."/>
            <person name="Pereto J."/>
            <person name="Porcar M."/>
        </authorList>
    </citation>
    <scope>NUCLEOTIDE SEQUENCE</scope>
    <source>
        <strain evidence="3">M10.2A</strain>
    </source>
</reference>
<dbReference type="InterPro" id="IPR052336">
    <property type="entry name" value="MlaD_Phospholipid_Transporter"/>
</dbReference>
<evidence type="ECO:0000313" key="4">
    <source>
        <dbReference type="Proteomes" id="UP001179363"/>
    </source>
</evidence>
<dbReference type="PANTHER" id="PTHR33371:SF4">
    <property type="entry name" value="INTERMEMBRANE PHOSPHOLIPID TRANSPORT SYSTEM BINDING PROTEIN MLAD"/>
    <property type="match status" value="1"/>
</dbReference>
<feature type="transmembrane region" description="Helical" evidence="1">
    <location>
        <begin position="7"/>
        <end position="27"/>
    </location>
</feature>
<name>A0ABS9EFH4_9FLAO</name>
<keyword evidence="4" id="KW-1185">Reference proteome</keyword>
<organism evidence="3 4">
    <name type="scientific">Gillisia lutea</name>
    <dbReference type="NCBI Taxonomy" id="2909668"/>
    <lineage>
        <taxon>Bacteria</taxon>
        <taxon>Pseudomonadati</taxon>
        <taxon>Bacteroidota</taxon>
        <taxon>Flavobacteriia</taxon>
        <taxon>Flavobacteriales</taxon>
        <taxon>Flavobacteriaceae</taxon>
        <taxon>Gillisia</taxon>
    </lineage>
</organism>
<dbReference type="PANTHER" id="PTHR33371">
    <property type="entry name" value="INTERMEMBRANE PHOSPHOLIPID TRANSPORT SYSTEM BINDING PROTEIN MLAD-RELATED"/>
    <property type="match status" value="1"/>
</dbReference>
<proteinExistence type="predicted"/>
<dbReference type="EMBL" id="JAKGTH010000008">
    <property type="protein sequence ID" value="MCF4101616.1"/>
    <property type="molecule type" value="Genomic_DNA"/>
</dbReference>
<comment type="caution">
    <text evidence="3">The sequence shown here is derived from an EMBL/GenBank/DDBJ whole genome shotgun (WGS) entry which is preliminary data.</text>
</comment>
<evidence type="ECO:0000313" key="3">
    <source>
        <dbReference type="EMBL" id="MCF4101616.1"/>
    </source>
</evidence>
<evidence type="ECO:0000259" key="2">
    <source>
        <dbReference type="Pfam" id="PF02470"/>
    </source>
</evidence>
<dbReference type="InterPro" id="IPR003399">
    <property type="entry name" value="Mce/MlaD"/>
</dbReference>
<evidence type="ECO:0000256" key="1">
    <source>
        <dbReference type="SAM" id="Phobius"/>
    </source>
</evidence>
<accession>A0ABS9EFH4</accession>
<gene>
    <name evidence="3" type="ORF">L1I30_08055</name>
</gene>
<feature type="domain" description="Mce/MlaD" evidence="2">
    <location>
        <begin position="39"/>
        <end position="112"/>
    </location>
</feature>
<protein>
    <submittedName>
        <fullName evidence="3">MlaD family protein</fullName>
    </submittedName>
</protein>
<keyword evidence="1" id="KW-0812">Transmembrane</keyword>